<evidence type="ECO:0000259" key="4">
    <source>
        <dbReference type="PROSITE" id="PS50893"/>
    </source>
</evidence>
<dbReference type="GO" id="GO:0005524">
    <property type="term" value="F:ATP binding"/>
    <property type="evidence" value="ECO:0007669"/>
    <property type="project" value="UniProtKB-KW"/>
</dbReference>
<proteinExistence type="predicted"/>
<dbReference type="Pfam" id="PF00005">
    <property type="entry name" value="ABC_tran"/>
    <property type="match status" value="1"/>
</dbReference>
<dbReference type="AlphaFoldDB" id="A0A854NGI1"/>
<dbReference type="PANTHER" id="PTHR42794">
    <property type="entry name" value="HEMIN IMPORT ATP-BINDING PROTEIN HMUV"/>
    <property type="match status" value="1"/>
</dbReference>
<reference evidence="6" key="1">
    <citation type="submission" date="2016-02" db="EMBL/GenBank/DDBJ databases">
        <title>Genomic analyses of a collection of pathogenic Corynebacterium diphtheriae.</title>
        <authorList>
            <person name="Sangal V."/>
            <person name="Titov L."/>
        </authorList>
    </citation>
    <scope>NUCLEOTIDE SEQUENCE [LARGE SCALE GENOMIC DNA]</scope>
    <source>
        <strain evidence="6">1438</strain>
    </source>
</reference>
<accession>A0A854NGI1</accession>
<evidence type="ECO:0000313" key="5">
    <source>
        <dbReference type="EMBL" id="OWM35038.1"/>
    </source>
</evidence>
<keyword evidence="3" id="KW-0067">ATP-binding</keyword>
<evidence type="ECO:0000256" key="1">
    <source>
        <dbReference type="ARBA" id="ARBA00022448"/>
    </source>
</evidence>
<evidence type="ECO:0000256" key="3">
    <source>
        <dbReference type="ARBA" id="ARBA00022840"/>
    </source>
</evidence>
<dbReference type="Proteomes" id="UP000197692">
    <property type="component" value="Unassembled WGS sequence"/>
</dbReference>
<dbReference type="InterPro" id="IPR027417">
    <property type="entry name" value="P-loop_NTPase"/>
</dbReference>
<dbReference type="Gene3D" id="3.40.50.300">
    <property type="entry name" value="P-loop containing nucleotide triphosphate hydrolases"/>
    <property type="match status" value="1"/>
</dbReference>
<keyword evidence="1" id="KW-0813">Transport</keyword>
<dbReference type="SUPFAM" id="SSF52540">
    <property type="entry name" value="P-loop containing nucleoside triphosphate hydrolases"/>
    <property type="match status" value="1"/>
</dbReference>
<dbReference type="PROSITE" id="PS50893">
    <property type="entry name" value="ABC_TRANSPORTER_2"/>
    <property type="match status" value="1"/>
</dbReference>
<name>A0A854NGI1_CORDP</name>
<comment type="caution">
    <text evidence="5">The sequence shown here is derived from an EMBL/GenBank/DDBJ whole genome shotgun (WGS) entry which is preliminary data.</text>
</comment>
<organism evidence="5 6">
    <name type="scientific">Corynebacterium diphtheriae bv. mitis</name>
    <dbReference type="NCBI Taxonomy" id="1806053"/>
    <lineage>
        <taxon>Bacteria</taxon>
        <taxon>Bacillati</taxon>
        <taxon>Actinomycetota</taxon>
        <taxon>Actinomycetes</taxon>
        <taxon>Mycobacteriales</taxon>
        <taxon>Corynebacteriaceae</taxon>
        <taxon>Corynebacterium</taxon>
    </lineage>
</organism>
<dbReference type="PROSITE" id="PS00211">
    <property type="entry name" value="ABC_TRANSPORTER_1"/>
    <property type="match status" value="1"/>
</dbReference>
<feature type="domain" description="ABC transporter" evidence="4">
    <location>
        <begin position="4"/>
        <end position="237"/>
    </location>
</feature>
<dbReference type="InterPro" id="IPR017871">
    <property type="entry name" value="ABC_transporter-like_CS"/>
</dbReference>
<dbReference type="FunFam" id="3.40.50.300:FF:000134">
    <property type="entry name" value="Iron-enterobactin ABC transporter ATP-binding protein"/>
    <property type="match status" value="1"/>
</dbReference>
<sequence>MMHCQAQGIACGFDTKTTILKDISFSVDQGTMTAIVGVNGVGKSTLLRALAGITQPHAGVVTVNGHDIHKIRAKKRAMMLTFVGQEEQPPADLSVEEVVALGRLPYIKSWQLGSKNERDIVEHSLDLVGLAGRRKALCSELSGGQRRRVLLARGFAQQTDLVFLDEPTNHLDVQHQLHLLHVLRDSGRTIVATIHDLDLAVSHFDQVVVVGNGGVVAAGSPQEVLTPEIVSQVFGVESLLVQLEQARRVHLLIDALSHQPHLSPKE</sequence>
<evidence type="ECO:0000313" key="6">
    <source>
        <dbReference type="Proteomes" id="UP000197692"/>
    </source>
</evidence>
<dbReference type="InterPro" id="IPR003439">
    <property type="entry name" value="ABC_transporter-like_ATP-bd"/>
</dbReference>
<dbReference type="SMART" id="SM00382">
    <property type="entry name" value="AAA"/>
    <property type="match status" value="1"/>
</dbReference>
<evidence type="ECO:0000256" key="2">
    <source>
        <dbReference type="ARBA" id="ARBA00022741"/>
    </source>
</evidence>
<dbReference type="EMBL" id="LSZF01000024">
    <property type="protein sequence ID" value="OWM35038.1"/>
    <property type="molecule type" value="Genomic_DNA"/>
</dbReference>
<dbReference type="InterPro" id="IPR003593">
    <property type="entry name" value="AAA+_ATPase"/>
</dbReference>
<keyword evidence="2" id="KW-0547">Nucleotide-binding</keyword>
<dbReference type="GO" id="GO:0016887">
    <property type="term" value="F:ATP hydrolysis activity"/>
    <property type="evidence" value="ECO:0007669"/>
    <property type="project" value="InterPro"/>
</dbReference>
<protein>
    <submittedName>
        <fullName evidence="5">Molybdate ABC transporter substrate-binding protein</fullName>
    </submittedName>
</protein>
<dbReference type="CDD" id="cd03214">
    <property type="entry name" value="ABC_Iron-Siderophores_B12_Hemin"/>
    <property type="match status" value="1"/>
</dbReference>
<gene>
    <name evidence="5" type="ORF">AY602_04580</name>
</gene>
<dbReference type="PANTHER" id="PTHR42794:SF2">
    <property type="entry name" value="ABC TRANSPORTER ATP-BINDING PROTEIN"/>
    <property type="match status" value="1"/>
</dbReference>